<keyword evidence="2" id="KW-0479">Metal-binding</keyword>
<protein>
    <recommendedName>
        <fullName evidence="5">Amidohydrolase-related domain-containing protein</fullName>
    </recommendedName>
</protein>
<dbReference type="PANTHER" id="PTHR11271">
    <property type="entry name" value="GUANINE DEAMINASE"/>
    <property type="match status" value="1"/>
</dbReference>
<keyword evidence="3" id="KW-0378">Hydrolase</keyword>
<evidence type="ECO:0000256" key="2">
    <source>
        <dbReference type="ARBA" id="ARBA00022723"/>
    </source>
</evidence>
<evidence type="ECO:0000313" key="7">
    <source>
        <dbReference type="Proteomes" id="UP001213000"/>
    </source>
</evidence>
<sequence length="469" mass="52804">MEEVIRSKGYSTNQVKFLEEGEFIIPGFIDTHTHAVQYPNLGKGGQFELLDWLKYVVFPKEKQFKDHNFARDVFHDVIRRSLDFGTTTSCYYSSLHLGASRILADIVNQLGQRAFVGKCNMDRKDPENPHYVEASTEESIDDTLRLISHIRSLVPISKHASLGTFPEPLVQPILTPRFALSCTEECLFKLGHIADAHDRARRGREEPRLRIQTHIAENPREYREVVEKYPNAKGSYAKVYEMHGVLRETTILGHGIHLTDEDIHWIKKSNAGISHCPTSNFYLTSGIAPVGRYLDEGLKVGLGTDVGGGYAASMLNVIQNASIASKMLEAEQRERDSRGNNSDECFEHTEKHFTNRKFRTETLLYLATLGGAEVCNLAKRTGSLSEGKSFDALVVSILDETGALGVWGKEAKSQCPSSEVQRIEKLEENLERFLFCGDDRNIRRVYVQGRLVGGKAFRDSPVNGYKCML</sequence>
<keyword evidence="4" id="KW-0862">Zinc</keyword>
<proteinExistence type="predicted"/>
<dbReference type="Pfam" id="PF01979">
    <property type="entry name" value="Amidohydro_1"/>
    <property type="match status" value="1"/>
</dbReference>
<comment type="caution">
    <text evidence="6">The sequence shown here is derived from an EMBL/GenBank/DDBJ whole genome shotgun (WGS) entry which is preliminary data.</text>
</comment>
<dbReference type="InterPro" id="IPR032466">
    <property type="entry name" value="Metal_Hydrolase"/>
</dbReference>
<dbReference type="SUPFAM" id="SSF51556">
    <property type="entry name" value="Metallo-dependent hydrolases"/>
    <property type="match status" value="1"/>
</dbReference>
<dbReference type="SUPFAM" id="SSF51338">
    <property type="entry name" value="Composite domain of metallo-dependent hydrolases"/>
    <property type="match status" value="1"/>
</dbReference>
<dbReference type="InterPro" id="IPR051607">
    <property type="entry name" value="Metallo-dep_hydrolases"/>
</dbReference>
<feature type="domain" description="Amidohydrolase-related" evidence="5">
    <location>
        <begin position="23"/>
        <end position="452"/>
    </location>
</feature>
<evidence type="ECO:0000256" key="3">
    <source>
        <dbReference type="ARBA" id="ARBA00022801"/>
    </source>
</evidence>
<evidence type="ECO:0000256" key="4">
    <source>
        <dbReference type="ARBA" id="ARBA00022833"/>
    </source>
</evidence>
<dbReference type="EMBL" id="JANIEX010000201">
    <property type="protein sequence ID" value="KAJ3571119.1"/>
    <property type="molecule type" value="Genomic_DNA"/>
</dbReference>
<organism evidence="6 7">
    <name type="scientific">Leucocoprinus birnbaumii</name>
    <dbReference type="NCBI Taxonomy" id="56174"/>
    <lineage>
        <taxon>Eukaryota</taxon>
        <taxon>Fungi</taxon>
        <taxon>Dikarya</taxon>
        <taxon>Basidiomycota</taxon>
        <taxon>Agaricomycotina</taxon>
        <taxon>Agaricomycetes</taxon>
        <taxon>Agaricomycetidae</taxon>
        <taxon>Agaricales</taxon>
        <taxon>Agaricineae</taxon>
        <taxon>Agaricaceae</taxon>
        <taxon>Leucocoprinus</taxon>
    </lineage>
</organism>
<dbReference type="GO" id="GO:0008270">
    <property type="term" value="F:zinc ion binding"/>
    <property type="evidence" value="ECO:0007669"/>
    <property type="project" value="TreeGrafter"/>
</dbReference>
<comment type="cofactor">
    <cofactor evidence="1">
        <name>Zn(2+)</name>
        <dbReference type="ChEBI" id="CHEBI:29105"/>
    </cofactor>
</comment>
<dbReference type="GO" id="GO:0005829">
    <property type="term" value="C:cytosol"/>
    <property type="evidence" value="ECO:0007669"/>
    <property type="project" value="TreeGrafter"/>
</dbReference>
<dbReference type="AlphaFoldDB" id="A0AAD5VVJ6"/>
<dbReference type="Proteomes" id="UP001213000">
    <property type="component" value="Unassembled WGS sequence"/>
</dbReference>
<gene>
    <name evidence="6" type="ORF">NP233_g3955</name>
</gene>
<dbReference type="InterPro" id="IPR006680">
    <property type="entry name" value="Amidohydro-rel"/>
</dbReference>
<accession>A0AAD5VVJ6</accession>
<keyword evidence="7" id="KW-1185">Reference proteome</keyword>
<dbReference type="GO" id="GO:0046098">
    <property type="term" value="P:guanine metabolic process"/>
    <property type="evidence" value="ECO:0007669"/>
    <property type="project" value="TreeGrafter"/>
</dbReference>
<dbReference type="Gene3D" id="2.30.40.10">
    <property type="entry name" value="Urease, subunit C, domain 1"/>
    <property type="match status" value="1"/>
</dbReference>
<evidence type="ECO:0000259" key="5">
    <source>
        <dbReference type="Pfam" id="PF01979"/>
    </source>
</evidence>
<reference evidence="6" key="1">
    <citation type="submission" date="2022-07" db="EMBL/GenBank/DDBJ databases">
        <title>Genome Sequence of Leucocoprinus birnbaumii.</title>
        <authorList>
            <person name="Buettner E."/>
        </authorList>
    </citation>
    <scope>NUCLEOTIDE SEQUENCE</scope>
    <source>
        <strain evidence="6">VT141</strain>
    </source>
</reference>
<evidence type="ECO:0000313" key="6">
    <source>
        <dbReference type="EMBL" id="KAJ3571119.1"/>
    </source>
</evidence>
<name>A0AAD5VVJ6_9AGAR</name>
<dbReference type="Gene3D" id="3.20.20.140">
    <property type="entry name" value="Metal-dependent hydrolases"/>
    <property type="match status" value="1"/>
</dbReference>
<evidence type="ECO:0000256" key="1">
    <source>
        <dbReference type="ARBA" id="ARBA00001947"/>
    </source>
</evidence>
<dbReference type="GO" id="GO:0008892">
    <property type="term" value="F:guanine deaminase activity"/>
    <property type="evidence" value="ECO:0007669"/>
    <property type="project" value="TreeGrafter"/>
</dbReference>
<dbReference type="InterPro" id="IPR011059">
    <property type="entry name" value="Metal-dep_hydrolase_composite"/>
</dbReference>
<dbReference type="PANTHER" id="PTHR11271:SF6">
    <property type="entry name" value="GUANINE DEAMINASE"/>
    <property type="match status" value="1"/>
</dbReference>